<dbReference type="Proteomes" id="UP000006633">
    <property type="component" value="Chromosome"/>
</dbReference>
<keyword evidence="1" id="KW-0472">Membrane</keyword>
<name>D7A0D3_ANCN5</name>
<gene>
    <name evidence="3" type="ordered locus">Snov_2098</name>
</gene>
<organism evidence="3 4">
    <name type="scientific">Ancylobacter novellus (strain ATCC 8093 / DSM 506 / JCM 20403 / CCM 1077 / IAM 12100 / NBRC 12443 / NCIMB 10456)</name>
    <name type="common">Starkeya novella</name>
    <dbReference type="NCBI Taxonomy" id="639283"/>
    <lineage>
        <taxon>Bacteria</taxon>
        <taxon>Pseudomonadati</taxon>
        <taxon>Pseudomonadota</taxon>
        <taxon>Alphaproteobacteria</taxon>
        <taxon>Hyphomicrobiales</taxon>
        <taxon>Xanthobacteraceae</taxon>
        <taxon>Ancylobacter</taxon>
    </lineage>
</organism>
<feature type="domain" description="ABC-type transport auxiliary lipoprotein component" evidence="2">
    <location>
        <begin position="61"/>
        <end position="215"/>
    </location>
</feature>
<evidence type="ECO:0000313" key="3">
    <source>
        <dbReference type="EMBL" id="ADH89394.1"/>
    </source>
</evidence>
<accession>D7A0D3</accession>
<evidence type="ECO:0000256" key="1">
    <source>
        <dbReference type="SAM" id="Phobius"/>
    </source>
</evidence>
<evidence type="ECO:0000313" key="4">
    <source>
        <dbReference type="Proteomes" id="UP000006633"/>
    </source>
</evidence>
<dbReference type="STRING" id="639283.Snov_2098"/>
<dbReference type="AlphaFoldDB" id="D7A0D3"/>
<keyword evidence="1" id="KW-1133">Transmembrane helix</keyword>
<dbReference type="Gene3D" id="3.40.50.10610">
    <property type="entry name" value="ABC-type transport auxiliary lipoprotein component"/>
    <property type="match status" value="1"/>
</dbReference>
<feature type="transmembrane region" description="Helical" evidence="1">
    <location>
        <begin position="27"/>
        <end position="48"/>
    </location>
</feature>
<evidence type="ECO:0000259" key="2">
    <source>
        <dbReference type="Pfam" id="PF03886"/>
    </source>
</evidence>
<keyword evidence="1" id="KW-0812">Transmembrane</keyword>
<dbReference type="SUPFAM" id="SSF159594">
    <property type="entry name" value="XCC0632-like"/>
    <property type="match status" value="1"/>
</dbReference>
<dbReference type="Pfam" id="PF03886">
    <property type="entry name" value="ABC_trans_aux"/>
    <property type="match status" value="1"/>
</dbReference>
<keyword evidence="4" id="KW-1185">Reference proteome</keyword>
<dbReference type="HOGENOM" id="CLU_093163_1_0_5"/>
<dbReference type="EMBL" id="CP002026">
    <property type="protein sequence ID" value="ADH89394.1"/>
    <property type="molecule type" value="Genomic_DNA"/>
</dbReference>
<sequence length="223" mass="22903">MGIRESFGGRGVRVEFGKRGRGLGRRLAGCAGTLAVALTLGGCGAILAGGDKSVPTFDLTAPSDFNAPRRGTGLLVVGPPTALAVLDTERIVVEPAPGQITYLSGAQWSDRLPALFQARLIESFENGNRARSVGRAGDGLTADYTLLTDLRSFGLQTSDGGPVAVVEVSAKIVGATSGRIAAAQVFKASAPAASTSGPQATQALDAASDQVFIEIVRWASSRF</sequence>
<dbReference type="eggNOG" id="COG3218">
    <property type="taxonomic scope" value="Bacteria"/>
</dbReference>
<dbReference type="InterPro" id="IPR005586">
    <property type="entry name" value="ABC_trans_aux"/>
</dbReference>
<dbReference type="OrthoDB" id="9808689at2"/>
<reference evidence="3 4" key="1">
    <citation type="journal article" date="2012" name="Stand. Genomic Sci.">
        <title>Complete genome sequence of the facultatively chemolithoautotrophic and methylotrophic alpha Proteobacterium Starkeya novella type strain (ATCC 8093(T)).</title>
        <authorList>
            <person name="Kappler U."/>
            <person name="Davenport K."/>
            <person name="Beatson S."/>
            <person name="Lucas S."/>
            <person name="Lapidus A."/>
            <person name="Copeland A."/>
            <person name="Berry K.W."/>
            <person name="Glavina Del Rio T."/>
            <person name="Hammon N."/>
            <person name="Dalin E."/>
            <person name="Tice H."/>
            <person name="Pitluck S."/>
            <person name="Richardson P."/>
            <person name="Bruce D."/>
            <person name="Goodwin L.A."/>
            <person name="Han C."/>
            <person name="Tapia R."/>
            <person name="Detter J.C."/>
            <person name="Chang Y.J."/>
            <person name="Jeffries C.D."/>
            <person name="Land M."/>
            <person name="Hauser L."/>
            <person name="Kyrpides N.C."/>
            <person name="Goker M."/>
            <person name="Ivanova N."/>
            <person name="Klenk H.P."/>
            <person name="Woyke T."/>
        </authorList>
    </citation>
    <scope>NUCLEOTIDE SEQUENCE [LARGE SCALE GENOMIC DNA]</scope>
    <source>
        <strain evidence="4">ATCC 8093 / DSM 506 / JCM 20403 / CCM 1077 / IAM 12100 / NBRC 12443 / NCIMB 10456</strain>
    </source>
</reference>
<proteinExistence type="predicted"/>
<dbReference type="KEGG" id="sno:Snov_2098"/>
<protein>
    <recommendedName>
        <fullName evidence="2">ABC-type transport auxiliary lipoprotein component domain-containing protein</fullName>
    </recommendedName>
</protein>